<name>A0AAV0BET5_PHAPC</name>
<feature type="compositionally biased region" description="Acidic residues" evidence="1">
    <location>
        <begin position="347"/>
        <end position="357"/>
    </location>
</feature>
<feature type="region of interest" description="Disordered" evidence="1">
    <location>
        <begin position="776"/>
        <end position="797"/>
    </location>
</feature>
<feature type="compositionally biased region" description="Polar residues" evidence="1">
    <location>
        <begin position="275"/>
        <end position="295"/>
    </location>
</feature>
<feature type="compositionally biased region" description="Polar residues" evidence="1">
    <location>
        <begin position="113"/>
        <end position="132"/>
    </location>
</feature>
<dbReference type="Proteomes" id="UP001153365">
    <property type="component" value="Unassembled WGS sequence"/>
</dbReference>
<reference evidence="2" key="1">
    <citation type="submission" date="2022-06" db="EMBL/GenBank/DDBJ databases">
        <authorList>
            <consortium name="SYNGENTA / RWTH Aachen University"/>
        </authorList>
    </citation>
    <scope>NUCLEOTIDE SEQUENCE</scope>
</reference>
<feature type="compositionally biased region" description="Low complexity" evidence="1">
    <location>
        <begin position="150"/>
        <end position="172"/>
    </location>
</feature>
<feature type="compositionally biased region" description="Basic and acidic residues" evidence="1">
    <location>
        <begin position="932"/>
        <end position="942"/>
    </location>
</feature>
<evidence type="ECO:0000313" key="2">
    <source>
        <dbReference type="EMBL" id="CAH7685122.1"/>
    </source>
</evidence>
<feature type="region of interest" description="Disordered" evidence="1">
    <location>
        <begin position="331"/>
        <end position="370"/>
    </location>
</feature>
<feature type="region of interest" description="Disordered" evidence="1">
    <location>
        <begin position="809"/>
        <end position="834"/>
    </location>
</feature>
<comment type="caution">
    <text evidence="2">The sequence shown here is derived from an EMBL/GenBank/DDBJ whole genome shotgun (WGS) entry which is preliminary data.</text>
</comment>
<feature type="compositionally biased region" description="Low complexity" evidence="1">
    <location>
        <begin position="251"/>
        <end position="263"/>
    </location>
</feature>
<keyword evidence="3" id="KW-1185">Reference proteome</keyword>
<sequence length="1041" mass="116305">MDRPGMILNRSVEGDDYTFEDRSTGERSFNVGNELNGLSFEPHQRLENGNDSSSSRTGRVLLDELNQLIGQAIIDSNHNQQHQRQPSSSSNIENLYRQASSNSSASSLSNYSDNQTVESSKNHQLVSPSSRRINFYNREDNNNDSTGSRPHQQSPKNNSSSPTSISIRPPIQNQVKDKSNRTNDFQFNYIPSSPPLSPKSPLSPIDSHKSLNNQTSSNLTMMMATSSPSSRDSIGSSAEEEILSNYLINEPSSSSTSPQSSPSNKGKILRDRPISNRTTDQKNYLNSDSPQTPRSIKTYPQFVSTEIGSSLGQSHGFKSKSPGDFIQGELSRVYGEDNGRVGKKQDEGEEEEDEEDIEPKSLPPKRKNLTHLTKNNGLVARSPIVKRSSSDLSFLEQWHWLESQCPPDNQQKHRQQQQTGGREGEPGASIFRVGNNQPVKSFQIAYPLRYDHIRALDIRFRSRPDADREIREKLDILLQRQDNIFEWQRQSNQPVGGKLSKGAKPLGIRSIDRVPSINTKQLKSLKSCSERCKVYSNGLIELENCKTGLDLWVWMKTAGKNDRGRSKASIEDLESGVFTPVSATHNNHHHHLEAFNESAESTPNFGTASHQEPIHAPNRRFTFIQSSPRHQHLASSRRSQTYMRDVSSGSSVATFPLRGDGQRAIPINDSGGNDFLKIVEQDHSQVENGKKPAGIVVNKFMEVNNLPYPGLYPHSAHYSSHHQQFNHTPSTAYSEPRSDIFTNKIRRGSQDSPPALSKSGGGFFSQLGRKSSIATRKSSLGSRLNEPGLAIPVDSSKLNDNLNQQLYRQRTNYELHGPRGPRPDLRKDMNEGDSDAAQDAAFLGGSTPPFETFIKLSSPTKLKKSLRSKSQQRMSFAYGSSSNQLKISDPIPLTSAFQAIRSVEPLTPRQIDSPISASRLERDNNFCNAGEDDQRTRSEEDGQRCNKFLDEVPGESFNKAERESEVLRNENNNYYEKNERSVIGGGGDVKKVVVNVLDEKVRKLGDMLPEADPKLLRKILISENYDEVSTIGAYLDLKRNV</sequence>
<feature type="region of interest" description="Disordered" evidence="1">
    <location>
        <begin position="249"/>
        <end position="296"/>
    </location>
</feature>
<dbReference type="AlphaFoldDB" id="A0AAV0BET5"/>
<feature type="compositionally biased region" description="Low complexity" evidence="1">
    <location>
        <begin position="99"/>
        <end position="112"/>
    </location>
</feature>
<feature type="region of interest" description="Disordered" evidence="1">
    <location>
        <begin position="908"/>
        <end position="942"/>
    </location>
</feature>
<protein>
    <submittedName>
        <fullName evidence="2">Expressed protein</fullName>
    </submittedName>
</protein>
<dbReference type="CDD" id="cd14279">
    <property type="entry name" value="CUE"/>
    <property type="match status" value="1"/>
</dbReference>
<feature type="region of interest" description="Disordered" evidence="1">
    <location>
        <begin position="744"/>
        <end position="763"/>
    </location>
</feature>
<feature type="compositionally biased region" description="Basic and acidic residues" evidence="1">
    <location>
        <begin position="334"/>
        <end position="346"/>
    </location>
</feature>
<organism evidence="2 3">
    <name type="scientific">Phakopsora pachyrhizi</name>
    <name type="common">Asian soybean rust disease fungus</name>
    <dbReference type="NCBI Taxonomy" id="170000"/>
    <lineage>
        <taxon>Eukaryota</taxon>
        <taxon>Fungi</taxon>
        <taxon>Dikarya</taxon>
        <taxon>Basidiomycota</taxon>
        <taxon>Pucciniomycotina</taxon>
        <taxon>Pucciniomycetes</taxon>
        <taxon>Pucciniales</taxon>
        <taxon>Phakopsoraceae</taxon>
        <taxon>Phakopsora</taxon>
    </lineage>
</organism>
<feature type="compositionally biased region" description="Basic and acidic residues" evidence="1">
    <location>
        <begin position="811"/>
        <end position="830"/>
    </location>
</feature>
<proteinExistence type="predicted"/>
<evidence type="ECO:0000256" key="1">
    <source>
        <dbReference type="SAM" id="MobiDB-lite"/>
    </source>
</evidence>
<feature type="region of interest" description="Disordered" evidence="1">
    <location>
        <begin position="1"/>
        <end position="56"/>
    </location>
</feature>
<feature type="region of interest" description="Disordered" evidence="1">
    <location>
        <begin position="97"/>
        <end position="216"/>
    </location>
</feature>
<evidence type="ECO:0000313" key="3">
    <source>
        <dbReference type="Proteomes" id="UP001153365"/>
    </source>
</evidence>
<feature type="region of interest" description="Disordered" evidence="1">
    <location>
        <begin position="404"/>
        <end position="426"/>
    </location>
</feature>
<gene>
    <name evidence="2" type="ORF">PPACK8108_LOCUS19595</name>
</gene>
<dbReference type="EMBL" id="CALTRL010005707">
    <property type="protein sequence ID" value="CAH7685122.1"/>
    <property type="molecule type" value="Genomic_DNA"/>
</dbReference>
<accession>A0AAV0BET5</accession>